<organism evidence="3 4">
    <name type="scientific">Coprococcus comes</name>
    <dbReference type="NCBI Taxonomy" id="410072"/>
    <lineage>
        <taxon>Bacteria</taxon>
        <taxon>Bacillati</taxon>
        <taxon>Bacillota</taxon>
        <taxon>Clostridia</taxon>
        <taxon>Lachnospirales</taxon>
        <taxon>Lachnospiraceae</taxon>
        <taxon>Coprococcus</taxon>
    </lineage>
</organism>
<feature type="transmembrane region" description="Helical" evidence="2">
    <location>
        <begin position="30"/>
        <end position="50"/>
    </location>
</feature>
<feature type="region of interest" description="Disordered" evidence="1">
    <location>
        <begin position="93"/>
        <end position="164"/>
    </location>
</feature>
<keyword evidence="2" id="KW-1133">Transmembrane helix</keyword>
<feature type="transmembrane region" description="Helical" evidence="2">
    <location>
        <begin position="62"/>
        <end position="83"/>
    </location>
</feature>
<keyword evidence="4" id="KW-1185">Reference proteome</keyword>
<dbReference type="RefSeq" id="WP_117834718.1">
    <property type="nucleotide sequence ID" value="NZ_QRXJ01000006.1"/>
</dbReference>
<reference evidence="3 4" key="1">
    <citation type="submission" date="2018-08" db="EMBL/GenBank/DDBJ databases">
        <title>A genome reference for cultivated species of the human gut microbiota.</title>
        <authorList>
            <person name="Zou Y."/>
            <person name="Xue W."/>
            <person name="Luo G."/>
        </authorList>
    </citation>
    <scope>NUCLEOTIDE SEQUENCE [LARGE SCALE GENOMIC DNA]</scope>
    <source>
        <strain evidence="3 4">AF18-12LB</strain>
    </source>
</reference>
<sequence length="274" mass="31059">MLEIICLIWLWRVNGKHAIERGQNPKKYRALTLGLWFGLEFTGTFVGAWLMQLLNAGDNAFYGAYVFGIIGAAIGGFTSYWIAKKAPMGNYRPEDQPNGWNNQSGGWNQNQNSWDNQQNGWNQNQNNWDNQQNGWNQNQNSWDNQQNGWNQNQNGWNNQQNGWNQNQNVWEQPQQEPDCLFAPATIHIIEEEGGYTGGQDAFFLNGRPICSLRPGSEYTFTTYAKKNVLTIGRPTPELSDDTTALKFIAGEKGQIEIHACAGRLLPGKFSNYTA</sequence>
<evidence type="ECO:0000313" key="3">
    <source>
        <dbReference type="EMBL" id="RGT90852.1"/>
    </source>
</evidence>
<dbReference type="AlphaFoldDB" id="A0A3R5ZHN2"/>
<proteinExistence type="predicted"/>
<keyword evidence="2" id="KW-0472">Membrane</keyword>
<feature type="compositionally biased region" description="Low complexity" evidence="1">
    <location>
        <begin position="98"/>
        <end position="164"/>
    </location>
</feature>
<name>A0A3R5ZHN2_9FIRM</name>
<protein>
    <submittedName>
        <fullName evidence="3">Uncharacterized protein</fullName>
    </submittedName>
</protein>
<dbReference type="EMBL" id="QRXJ01000006">
    <property type="protein sequence ID" value="RGT90852.1"/>
    <property type="molecule type" value="Genomic_DNA"/>
</dbReference>
<gene>
    <name evidence="3" type="ORF">DWX03_05390</name>
</gene>
<accession>A0A3R5ZHN2</accession>
<evidence type="ECO:0000313" key="4">
    <source>
        <dbReference type="Proteomes" id="UP000283360"/>
    </source>
</evidence>
<dbReference type="Proteomes" id="UP000283360">
    <property type="component" value="Unassembled WGS sequence"/>
</dbReference>
<evidence type="ECO:0000256" key="1">
    <source>
        <dbReference type="SAM" id="MobiDB-lite"/>
    </source>
</evidence>
<evidence type="ECO:0000256" key="2">
    <source>
        <dbReference type="SAM" id="Phobius"/>
    </source>
</evidence>
<keyword evidence="2" id="KW-0812">Transmembrane</keyword>
<comment type="caution">
    <text evidence="3">The sequence shown here is derived from an EMBL/GenBank/DDBJ whole genome shotgun (WGS) entry which is preliminary data.</text>
</comment>